<dbReference type="Pfam" id="PF02518">
    <property type="entry name" value="HATPase_c"/>
    <property type="match status" value="1"/>
</dbReference>
<name>A0A646KND3_STRJU</name>
<dbReference type="GO" id="GO:0000155">
    <property type="term" value="F:phosphorelay sensor kinase activity"/>
    <property type="evidence" value="ECO:0007669"/>
    <property type="project" value="InterPro"/>
</dbReference>
<evidence type="ECO:0000256" key="3">
    <source>
        <dbReference type="ARBA" id="ARBA00022553"/>
    </source>
</evidence>
<sequence>MPRSRHIGPGDAQEPPHIDGAEPPWSRNDALVTGGACALNLLSYVFFNDPDGRHDVSVAGFLLVALAAVPLLARRSHPAAALAAVLALDATAALTVPLPSHFGAVLVVALYSVARACPGRVTAVAAVATVSLTLLSQSNGRIPPWEQAVSSPLSTLIVVGAAMAVNRWQQEVTANRRLLADRAVADERRRIARELHDIVAHHITTMQLMAGGARANIAEPEVVRDALVTLESSGRLALREMRQLLDVLRAGDEPEAAPSLPQPGVDDLDRLVAESRRAGLPTEFTVHGPRRPLPPTVGLTVFRIAQEALTNARKYAGPARASVQLTYRQEGVTVEVRDDGGGTPPQEGAPAVGSGGYGLIGMRERVALHGGALTVGPQADGGFAVVADLPHPGDDAADAADATEAAVQHAGARR</sequence>
<dbReference type="Gene3D" id="3.30.565.10">
    <property type="entry name" value="Histidine kinase-like ATPase, C-terminal domain"/>
    <property type="match status" value="1"/>
</dbReference>
<dbReference type="InterPro" id="IPR036890">
    <property type="entry name" value="HATPase_C_sf"/>
</dbReference>
<evidence type="ECO:0000256" key="6">
    <source>
        <dbReference type="ARBA" id="ARBA00022777"/>
    </source>
</evidence>
<keyword evidence="12" id="KW-1185">Reference proteome</keyword>
<dbReference type="Proteomes" id="UP000419138">
    <property type="component" value="Unassembled WGS sequence"/>
</dbReference>
<dbReference type="InterPro" id="IPR003594">
    <property type="entry name" value="HATPase_dom"/>
</dbReference>
<dbReference type="SMART" id="SM00387">
    <property type="entry name" value="HATPase_c"/>
    <property type="match status" value="1"/>
</dbReference>
<dbReference type="Pfam" id="PF07730">
    <property type="entry name" value="HisKA_3"/>
    <property type="match status" value="1"/>
</dbReference>
<evidence type="ECO:0000256" key="2">
    <source>
        <dbReference type="ARBA" id="ARBA00012438"/>
    </source>
</evidence>
<organism evidence="11 12">
    <name type="scientific">Streptomyces jumonjinensis</name>
    <dbReference type="NCBI Taxonomy" id="1945"/>
    <lineage>
        <taxon>Bacteria</taxon>
        <taxon>Bacillati</taxon>
        <taxon>Actinomycetota</taxon>
        <taxon>Actinomycetes</taxon>
        <taxon>Kitasatosporales</taxon>
        <taxon>Streptomycetaceae</taxon>
        <taxon>Streptomyces</taxon>
    </lineage>
</organism>
<evidence type="ECO:0000313" key="12">
    <source>
        <dbReference type="Proteomes" id="UP000419138"/>
    </source>
</evidence>
<dbReference type="GO" id="GO:0046983">
    <property type="term" value="F:protein dimerization activity"/>
    <property type="evidence" value="ECO:0007669"/>
    <property type="project" value="InterPro"/>
</dbReference>
<keyword evidence="6 11" id="KW-0418">Kinase</keyword>
<evidence type="ECO:0000313" key="11">
    <source>
        <dbReference type="EMBL" id="MQT03802.1"/>
    </source>
</evidence>
<evidence type="ECO:0000256" key="5">
    <source>
        <dbReference type="ARBA" id="ARBA00022741"/>
    </source>
</evidence>
<evidence type="ECO:0000256" key="4">
    <source>
        <dbReference type="ARBA" id="ARBA00022679"/>
    </source>
</evidence>
<feature type="domain" description="Histidine kinase" evidence="10">
    <location>
        <begin position="303"/>
        <end position="393"/>
    </location>
</feature>
<evidence type="ECO:0000256" key="1">
    <source>
        <dbReference type="ARBA" id="ARBA00000085"/>
    </source>
</evidence>
<dbReference type="PANTHER" id="PTHR24421">
    <property type="entry name" value="NITRATE/NITRITE SENSOR PROTEIN NARX-RELATED"/>
    <property type="match status" value="1"/>
</dbReference>
<keyword evidence="4" id="KW-0808">Transferase</keyword>
<evidence type="ECO:0000259" key="10">
    <source>
        <dbReference type="PROSITE" id="PS50109"/>
    </source>
</evidence>
<dbReference type="SUPFAM" id="SSF55874">
    <property type="entry name" value="ATPase domain of HSP90 chaperone/DNA topoisomerase II/histidine kinase"/>
    <property type="match status" value="1"/>
</dbReference>
<accession>A0A646KND3</accession>
<dbReference type="InterPro" id="IPR011712">
    <property type="entry name" value="Sig_transdc_His_kin_sub3_dim/P"/>
</dbReference>
<feature type="region of interest" description="Disordered" evidence="9">
    <location>
        <begin position="390"/>
        <end position="414"/>
    </location>
</feature>
<comment type="catalytic activity">
    <reaction evidence="1">
        <text>ATP + protein L-histidine = ADP + protein N-phospho-L-histidine.</text>
        <dbReference type="EC" id="2.7.13.3"/>
    </reaction>
</comment>
<dbReference type="Gene3D" id="1.20.5.1930">
    <property type="match status" value="1"/>
</dbReference>
<reference evidence="11 12" key="1">
    <citation type="submission" date="2019-05" db="EMBL/GenBank/DDBJ databases">
        <title>Comparative genomics and metabolomics analyses of clavulanic acid producing Streptomyces species provides insight into specialized metabolism and evolution of beta-lactam biosynthetic gene clusters.</title>
        <authorList>
            <person name="Moore M.A."/>
            <person name="Cruz-Morales P."/>
            <person name="Barona Gomez F."/>
            <person name="Kapil T."/>
        </authorList>
    </citation>
    <scope>NUCLEOTIDE SEQUENCE [LARGE SCALE GENOMIC DNA]</scope>
    <source>
        <strain evidence="11 12">NRRL 5741</strain>
    </source>
</reference>
<keyword evidence="5" id="KW-0547">Nucleotide-binding</keyword>
<evidence type="ECO:0000256" key="7">
    <source>
        <dbReference type="ARBA" id="ARBA00022840"/>
    </source>
</evidence>
<dbReference type="GO" id="GO:0016020">
    <property type="term" value="C:membrane"/>
    <property type="evidence" value="ECO:0007669"/>
    <property type="project" value="InterPro"/>
</dbReference>
<dbReference type="InterPro" id="IPR055558">
    <property type="entry name" value="DUF7134"/>
</dbReference>
<dbReference type="InterPro" id="IPR050482">
    <property type="entry name" value="Sensor_HK_TwoCompSys"/>
</dbReference>
<dbReference type="GO" id="GO:0005524">
    <property type="term" value="F:ATP binding"/>
    <property type="evidence" value="ECO:0007669"/>
    <property type="project" value="UniProtKB-KW"/>
</dbReference>
<keyword evidence="7" id="KW-0067">ATP-binding</keyword>
<dbReference type="EC" id="2.7.13.3" evidence="2"/>
<gene>
    <name evidence="11" type="ORF">FF041_27620</name>
</gene>
<feature type="region of interest" description="Disordered" evidence="9">
    <location>
        <begin position="1"/>
        <end position="25"/>
    </location>
</feature>
<dbReference type="OrthoDB" id="227596at2"/>
<evidence type="ECO:0000256" key="8">
    <source>
        <dbReference type="ARBA" id="ARBA00023012"/>
    </source>
</evidence>
<dbReference type="CDD" id="cd16917">
    <property type="entry name" value="HATPase_UhpB-NarQ-NarX-like"/>
    <property type="match status" value="1"/>
</dbReference>
<dbReference type="PANTHER" id="PTHR24421:SF10">
    <property type="entry name" value="NITRATE_NITRITE SENSOR PROTEIN NARQ"/>
    <property type="match status" value="1"/>
</dbReference>
<dbReference type="EMBL" id="VCLA01000178">
    <property type="protein sequence ID" value="MQT03802.1"/>
    <property type="molecule type" value="Genomic_DNA"/>
</dbReference>
<protein>
    <recommendedName>
        <fullName evidence="2">histidine kinase</fullName>
        <ecNumber evidence="2">2.7.13.3</ecNumber>
    </recommendedName>
</protein>
<keyword evidence="8" id="KW-0902">Two-component regulatory system</keyword>
<dbReference type="InterPro" id="IPR005467">
    <property type="entry name" value="His_kinase_dom"/>
</dbReference>
<dbReference type="RefSeq" id="WP_153525316.1">
    <property type="nucleotide sequence ID" value="NZ_JBEPDZ010000041.1"/>
</dbReference>
<comment type="caution">
    <text evidence="11">The sequence shown here is derived from an EMBL/GenBank/DDBJ whole genome shotgun (WGS) entry which is preliminary data.</text>
</comment>
<dbReference type="Pfam" id="PF23539">
    <property type="entry name" value="DUF7134"/>
    <property type="match status" value="1"/>
</dbReference>
<evidence type="ECO:0000256" key="9">
    <source>
        <dbReference type="SAM" id="MobiDB-lite"/>
    </source>
</evidence>
<proteinExistence type="predicted"/>
<dbReference type="PROSITE" id="PS50109">
    <property type="entry name" value="HIS_KIN"/>
    <property type="match status" value="1"/>
</dbReference>
<keyword evidence="3" id="KW-0597">Phosphoprotein</keyword>
<dbReference type="AlphaFoldDB" id="A0A646KND3"/>